<dbReference type="Proteomes" id="UP000003160">
    <property type="component" value="Unassembled WGS sequence"/>
</dbReference>
<comment type="caution">
    <text evidence="1">The sequence shown here is derived from an EMBL/GenBank/DDBJ whole genome shotgun (WGS) entry which is preliminary data.</text>
</comment>
<reference evidence="1 2" key="1">
    <citation type="submission" date="2009-10" db="EMBL/GenBank/DDBJ databases">
        <authorList>
            <person name="Qin X."/>
            <person name="Bachman B."/>
            <person name="Battles P."/>
            <person name="Bell A."/>
            <person name="Bess C."/>
            <person name="Bickham C."/>
            <person name="Chaboub L."/>
            <person name="Chen D."/>
            <person name="Coyle M."/>
            <person name="Deiros D.R."/>
            <person name="Dinh H."/>
            <person name="Forbes L."/>
            <person name="Fowler G."/>
            <person name="Francisco L."/>
            <person name="Fu Q."/>
            <person name="Gubbala S."/>
            <person name="Hale W."/>
            <person name="Han Y."/>
            <person name="Hemphill L."/>
            <person name="Highlander S.K."/>
            <person name="Hirani K."/>
            <person name="Hogues M."/>
            <person name="Jackson L."/>
            <person name="Jakkamsetti A."/>
            <person name="Javaid M."/>
            <person name="Jiang H."/>
            <person name="Korchina V."/>
            <person name="Kovar C."/>
            <person name="Lara F."/>
            <person name="Lee S."/>
            <person name="Mata R."/>
            <person name="Mathew T."/>
            <person name="Moen C."/>
            <person name="Morales K."/>
            <person name="Munidasa M."/>
            <person name="Nazareth L."/>
            <person name="Ngo R."/>
            <person name="Nguyen L."/>
            <person name="Okwuonu G."/>
            <person name="Ongeri F."/>
            <person name="Patil S."/>
            <person name="Petrosino J."/>
            <person name="Pham C."/>
            <person name="Pham P."/>
            <person name="Pu L.-L."/>
            <person name="Puazo M."/>
            <person name="Raj R."/>
            <person name="Reid J."/>
            <person name="Rouhana J."/>
            <person name="Saada N."/>
            <person name="Shang Y."/>
            <person name="Simmons D."/>
            <person name="Thornton R."/>
            <person name="Warren J."/>
            <person name="Weissenberger G."/>
            <person name="Zhang J."/>
            <person name="Zhang L."/>
            <person name="Zhou C."/>
            <person name="Zhu D."/>
            <person name="Muzny D."/>
            <person name="Worley K."/>
            <person name="Gibbs R."/>
        </authorList>
    </citation>
    <scope>NUCLEOTIDE SEQUENCE [LARGE SCALE GENOMIC DNA]</scope>
    <source>
        <strain evidence="1 2">DSM 17361</strain>
    </source>
</reference>
<dbReference type="EMBL" id="ACKS01000104">
    <property type="protein sequence ID" value="EFA43017.1"/>
    <property type="molecule type" value="Genomic_DNA"/>
</dbReference>
<dbReference type="HOGENOM" id="CLU_1371129_0_0_10"/>
<protein>
    <submittedName>
        <fullName evidence="1">Uncharacterized protein</fullName>
    </submittedName>
</protein>
<evidence type="ECO:0000313" key="1">
    <source>
        <dbReference type="EMBL" id="EFA43017.1"/>
    </source>
</evidence>
<organism evidence="1 2">
    <name type="scientific">Hallella bergensis DSM 17361</name>
    <dbReference type="NCBI Taxonomy" id="585502"/>
    <lineage>
        <taxon>Bacteria</taxon>
        <taxon>Pseudomonadati</taxon>
        <taxon>Bacteroidota</taxon>
        <taxon>Bacteroidia</taxon>
        <taxon>Bacteroidales</taxon>
        <taxon>Prevotellaceae</taxon>
        <taxon>Hallella</taxon>
    </lineage>
</organism>
<dbReference type="OrthoDB" id="1454248at2"/>
<dbReference type="RefSeq" id="WP_007174954.1">
    <property type="nucleotide sequence ID" value="NZ_GG704783.1"/>
</dbReference>
<keyword evidence="2" id="KW-1185">Reference proteome</keyword>
<evidence type="ECO:0000313" key="2">
    <source>
        <dbReference type="Proteomes" id="UP000003160"/>
    </source>
</evidence>
<sequence>METVQEYSIASNDMEFLSDHTSKRANYISNTVTAVFLCSGLFSVSLPASVTNVPRNSRFSYSVPRNDKRYEKYAKRDEKDIIELKKMNIISDIRDLSLLENDWDGYGAIKVLPICINNSINIINSKIISCDYVDDIYANPNGTVSIIWDNQVAKSTVGLEVGETEMSFYYLNGNKQEIVNHVPFNEESYTQLSKLLCQL</sequence>
<name>D1Q024_9BACT</name>
<proteinExistence type="predicted"/>
<accession>D1Q024</accession>
<dbReference type="AlphaFoldDB" id="D1Q024"/>
<gene>
    <name evidence="1" type="ORF">HMPREF0645_2559</name>
</gene>